<sequence>MQSTTSLLHFTALSQTAVSGTTGSVLQISGSFNFSIHSRVHWEMPGVQQDPNADWQVGAAQCDSSEPQKP</sequence>
<reference evidence="1" key="1">
    <citation type="journal article" date="2020" name="Stud. Mycol.">
        <title>101 Dothideomycetes genomes: a test case for predicting lifestyles and emergence of pathogens.</title>
        <authorList>
            <person name="Haridas S."/>
            <person name="Albert R."/>
            <person name="Binder M."/>
            <person name="Bloem J."/>
            <person name="Labutti K."/>
            <person name="Salamov A."/>
            <person name="Andreopoulos B."/>
            <person name="Baker S."/>
            <person name="Barry K."/>
            <person name="Bills G."/>
            <person name="Bluhm B."/>
            <person name="Cannon C."/>
            <person name="Castanera R."/>
            <person name="Culley D."/>
            <person name="Daum C."/>
            <person name="Ezra D."/>
            <person name="Gonzalez J."/>
            <person name="Henrissat B."/>
            <person name="Kuo A."/>
            <person name="Liang C."/>
            <person name="Lipzen A."/>
            <person name="Lutzoni F."/>
            <person name="Magnuson J."/>
            <person name="Mondo S."/>
            <person name="Nolan M."/>
            <person name="Ohm R."/>
            <person name="Pangilinan J."/>
            <person name="Park H.-J."/>
            <person name="Ramirez L."/>
            <person name="Alfaro M."/>
            <person name="Sun H."/>
            <person name="Tritt A."/>
            <person name="Yoshinaga Y."/>
            <person name="Zwiers L.-H."/>
            <person name="Turgeon B."/>
            <person name="Goodwin S."/>
            <person name="Spatafora J."/>
            <person name="Crous P."/>
            <person name="Grigoriev I."/>
        </authorList>
    </citation>
    <scope>NUCLEOTIDE SEQUENCE</scope>
    <source>
        <strain evidence="1">CBS 269.34</strain>
    </source>
</reference>
<protein>
    <submittedName>
        <fullName evidence="1">Uncharacterized protein</fullName>
    </submittedName>
</protein>
<organism evidence="1 2">
    <name type="scientific">Lophium mytilinum</name>
    <dbReference type="NCBI Taxonomy" id="390894"/>
    <lineage>
        <taxon>Eukaryota</taxon>
        <taxon>Fungi</taxon>
        <taxon>Dikarya</taxon>
        <taxon>Ascomycota</taxon>
        <taxon>Pezizomycotina</taxon>
        <taxon>Dothideomycetes</taxon>
        <taxon>Pleosporomycetidae</taxon>
        <taxon>Mytilinidiales</taxon>
        <taxon>Mytilinidiaceae</taxon>
        <taxon>Lophium</taxon>
    </lineage>
</organism>
<accession>A0A6A6RFG1</accession>
<evidence type="ECO:0000313" key="1">
    <source>
        <dbReference type="EMBL" id="KAF2503092.1"/>
    </source>
</evidence>
<gene>
    <name evidence="1" type="ORF">BU16DRAFT_521712</name>
</gene>
<evidence type="ECO:0000313" key="2">
    <source>
        <dbReference type="Proteomes" id="UP000799750"/>
    </source>
</evidence>
<dbReference type="Proteomes" id="UP000799750">
    <property type="component" value="Unassembled WGS sequence"/>
</dbReference>
<dbReference type="EMBL" id="MU004181">
    <property type="protein sequence ID" value="KAF2503092.1"/>
    <property type="molecule type" value="Genomic_DNA"/>
</dbReference>
<name>A0A6A6RFG1_9PEZI</name>
<proteinExistence type="predicted"/>
<keyword evidence="2" id="KW-1185">Reference proteome</keyword>
<dbReference type="AlphaFoldDB" id="A0A6A6RFG1"/>